<feature type="compositionally biased region" description="Basic and acidic residues" evidence="1">
    <location>
        <begin position="127"/>
        <end position="140"/>
    </location>
</feature>
<reference evidence="2 3" key="1">
    <citation type="submission" date="2021-06" db="EMBL/GenBank/DDBJ databases">
        <title>Caerostris darwini draft genome.</title>
        <authorList>
            <person name="Kono N."/>
            <person name="Arakawa K."/>
        </authorList>
    </citation>
    <scope>NUCLEOTIDE SEQUENCE [LARGE SCALE GENOMIC DNA]</scope>
</reference>
<dbReference type="EMBL" id="BPLQ01002656">
    <property type="protein sequence ID" value="GIX94763.1"/>
    <property type="molecule type" value="Genomic_DNA"/>
</dbReference>
<dbReference type="Proteomes" id="UP001054837">
    <property type="component" value="Unassembled WGS sequence"/>
</dbReference>
<dbReference type="AlphaFoldDB" id="A0AAV4PEC1"/>
<proteinExistence type="predicted"/>
<organism evidence="2 3">
    <name type="scientific">Caerostris darwini</name>
    <dbReference type="NCBI Taxonomy" id="1538125"/>
    <lineage>
        <taxon>Eukaryota</taxon>
        <taxon>Metazoa</taxon>
        <taxon>Ecdysozoa</taxon>
        <taxon>Arthropoda</taxon>
        <taxon>Chelicerata</taxon>
        <taxon>Arachnida</taxon>
        <taxon>Araneae</taxon>
        <taxon>Araneomorphae</taxon>
        <taxon>Entelegynae</taxon>
        <taxon>Araneoidea</taxon>
        <taxon>Araneidae</taxon>
        <taxon>Caerostris</taxon>
    </lineage>
</organism>
<evidence type="ECO:0000256" key="1">
    <source>
        <dbReference type="SAM" id="MobiDB-lite"/>
    </source>
</evidence>
<evidence type="ECO:0000313" key="3">
    <source>
        <dbReference type="Proteomes" id="UP001054837"/>
    </source>
</evidence>
<sequence>MAERPQHVTIPLMVRREDDLQFVEDDVDTVSDNDVSSGSVTRNSTNLEGNIYYEIPTKESKVEFLGIPKFLHSRSNSSPSNSSAQTSPMLERKLSSRKKSNHDYEKLSVNSNSSKRSTVERIAGSFRRRDATHEKKAELKGEEEEHVLETKMGCSEYSIGTSINSIKKRKKEIKVLLTSQYTLEPPTCTK</sequence>
<protein>
    <submittedName>
        <fullName evidence="2">Uncharacterized protein</fullName>
    </submittedName>
</protein>
<feature type="region of interest" description="Disordered" evidence="1">
    <location>
        <begin position="71"/>
        <end position="144"/>
    </location>
</feature>
<feature type="compositionally biased region" description="Low complexity" evidence="1">
    <location>
        <begin position="73"/>
        <end position="83"/>
    </location>
</feature>
<accession>A0AAV4PEC1</accession>
<name>A0AAV4PEC1_9ARAC</name>
<keyword evidence="3" id="KW-1185">Reference proteome</keyword>
<evidence type="ECO:0000313" key="2">
    <source>
        <dbReference type="EMBL" id="GIX94763.1"/>
    </source>
</evidence>
<comment type="caution">
    <text evidence="2">The sequence shown here is derived from an EMBL/GenBank/DDBJ whole genome shotgun (WGS) entry which is preliminary data.</text>
</comment>
<gene>
    <name evidence="2" type="primary">AVEN_239915_1</name>
    <name evidence="2" type="ORF">CDAR_385371</name>
</gene>